<dbReference type="Proteomes" id="UP000887566">
    <property type="component" value="Unplaced"/>
</dbReference>
<dbReference type="GO" id="GO:0005737">
    <property type="term" value="C:cytoplasm"/>
    <property type="evidence" value="ECO:0007669"/>
    <property type="project" value="UniProtKB-ARBA"/>
</dbReference>
<dbReference type="FunFam" id="3.90.230.10:FF:000007">
    <property type="entry name" value="Xaa-Pro aminopeptidase P"/>
    <property type="match status" value="1"/>
</dbReference>
<dbReference type="Gene3D" id="3.90.230.10">
    <property type="entry name" value="Creatinase/methionine aminopeptidase superfamily"/>
    <property type="match status" value="1"/>
</dbReference>
<keyword evidence="4" id="KW-0378">Hydrolase</keyword>
<dbReference type="Pfam" id="PF16188">
    <property type="entry name" value="Peptidase_M24_C"/>
    <property type="match status" value="1"/>
</dbReference>
<keyword evidence="3" id="KW-0479">Metal-binding</keyword>
<keyword evidence="5" id="KW-0464">Manganese</keyword>
<accession>A0A914UT94</accession>
<dbReference type="InterPro" id="IPR050422">
    <property type="entry name" value="X-Pro_aminopeptidase_P"/>
</dbReference>
<dbReference type="GO" id="GO:0046872">
    <property type="term" value="F:metal ion binding"/>
    <property type="evidence" value="ECO:0007669"/>
    <property type="project" value="UniProtKB-KW"/>
</dbReference>
<dbReference type="Pfam" id="PF16189">
    <property type="entry name" value="Creatinase_N_2"/>
    <property type="match status" value="1"/>
</dbReference>
<evidence type="ECO:0000313" key="8">
    <source>
        <dbReference type="Proteomes" id="UP000887566"/>
    </source>
</evidence>
<evidence type="ECO:0000256" key="4">
    <source>
        <dbReference type="ARBA" id="ARBA00022801"/>
    </source>
</evidence>
<feature type="domain" description="Peptidase M24 C-terminal" evidence="7">
    <location>
        <begin position="451"/>
        <end position="514"/>
    </location>
</feature>
<evidence type="ECO:0000259" key="6">
    <source>
        <dbReference type="Pfam" id="PF00557"/>
    </source>
</evidence>
<dbReference type="InterPro" id="IPR000994">
    <property type="entry name" value="Pept_M24"/>
</dbReference>
<evidence type="ECO:0000256" key="3">
    <source>
        <dbReference type="ARBA" id="ARBA00022723"/>
    </source>
</evidence>
<dbReference type="InterPro" id="IPR032416">
    <property type="entry name" value="Peptidase_M24_C"/>
</dbReference>
<evidence type="ECO:0000313" key="9">
    <source>
        <dbReference type="WBParaSite" id="PSAMB.scaffold119size76303.g2191.t1"/>
    </source>
</evidence>
<dbReference type="WBParaSite" id="PSAMB.scaffold119size76303.g2191.t1">
    <property type="protein sequence ID" value="PSAMB.scaffold119size76303.g2191.t1"/>
    <property type="gene ID" value="PSAMB.scaffold119size76303.g2191"/>
</dbReference>
<dbReference type="PANTHER" id="PTHR43763">
    <property type="entry name" value="XAA-PRO AMINOPEPTIDASE 1"/>
    <property type="match status" value="1"/>
</dbReference>
<dbReference type="InterPro" id="IPR033740">
    <property type="entry name" value="Pept_M24B"/>
</dbReference>
<dbReference type="Pfam" id="PF00557">
    <property type="entry name" value="Peptidase_M24"/>
    <property type="match status" value="1"/>
</dbReference>
<dbReference type="InterPro" id="IPR029149">
    <property type="entry name" value="Creatin/AminoP/Spt16_N"/>
</dbReference>
<proteinExistence type="inferred from homology"/>
<evidence type="ECO:0000259" key="7">
    <source>
        <dbReference type="Pfam" id="PF16188"/>
    </source>
</evidence>
<protein>
    <submittedName>
        <fullName evidence="9">Uncharacterized protein</fullName>
    </submittedName>
</protein>
<reference evidence="9" key="1">
    <citation type="submission" date="2022-11" db="UniProtKB">
        <authorList>
            <consortium name="WormBaseParasite"/>
        </authorList>
    </citation>
    <scope>IDENTIFICATION</scope>
</reference>
<evidence type="ECO:0000256" key="5">
    <source>
        <dbReference type="ARBA" id="ARBA00023211"/>
    </source>
</evidence>
<feature type="domain" description="Peptidase M24" evidence="6">
    <location>
        <begin position="220"/>
        <end position="437"/>
    </location>
</feature>
<dbReference type="SUPFAM" id="SSF55920">
    <property type="entry name" value="Creatinase/aminopeptidase"/>
    <property type="match status" value="1"/>
</dbReference>
<dbReference type="GO" id="GO:0070006">
    <property type="term" value="F:metalloaminopeptidase activity"/>
    <property type="evidence" value="ECO:0007669"/>
    <property type="project" value="InterPro"/>
</dbReference>
<dbReference type="Gene3D" id="3.40.350.10">
    <property type="entry name" value="Creatinase/prolidase N-terminal domain"/>
    <property type="match status" value="1"/>
</dbReference>
<comment type="cofactor">
    <cofactor evidence="1">
        <name>Mn(2+)</name>
        <dbReference type="ChEBI" id="CHEBI:29035"/>
    </cofactor>
</comment>
<dbReference type="CDD" id="cd01085">
    <property type="entry name" value="APP"/>
    <property type="match status" value="1"/>
</dbReference>
<evidence type="ECO:0000256" key="1">
    <source>
        <dbReference type="ARBA" id="ARBA00001936"/>
    </source>
</evidence>
<organism evidence="8 9">
    <name type="scientific">Plectus sambesii</name>
    <dbReference type="NCBI Taxonomy" id="2011161"/>
    <lineage>
        <taxon>Eukaryota</taxon>
        <taxon>Metazoa</taxon>
        <taxon>Ecdysozoa</taxon>
        <taxon>Nematoda</taxon>
        <taxon>Chromadorea</taxon>
        <taxon>Plectida</taxon>
        <taxon>Plectina</taxon>
        <taxon>Plectoidea</taxon>
        <taxon>Plectidae</taxon>
        <taxon>Plectus</taxon>
    </lineage>
</organism>
<name>A0A914UT94_9BILA</name>
<dbReference type="AlphaFoldDB" id="A0A914UT94"/>
<comment type="similarity">
    <text evidence="2">Belongs to the peptidase M24B family.</text>
</comment>
<keyword evidence="8" id="KW-1185">Reference proteome</keyword>
<dbReference type="InterPro" id="IPR036005">
    <property type="entry name" value="Creatinase/aminopeptidase-like"/>
</dbReference>
<dbReference type="PANTHER" id="PTHR43763:SF6">
    <property type="entry name" value="XAA-PRO AMINOPEPTIDASE 1"/>
    <property type="match status" value="1"/>
</dbReference>
<evidence type="ECO:0000256" key="2">
    <source>
        <dbReference type="ARBA" id="ARBA00008766"/>
    </source>
</evidence>
<sequence>MTRLFHRFTQLRKALQGSDVSLVAVPENLVDIVWGTERPSEPNNQVVVLPDNFNGRAWQDKLAAIRKEMTTANAKLLVLSALDEIAWTFNLRGSDIVYNPVFFAYAIIGHDFVSLFIDERKVSDQVLVHLNAAHKNGDVQMKEGTKNDEESVALFPYSAVADYLSKYLADALTGPRDKVWLPAESTNEAVASVVPKKSRLSKSSPVCLMKAIKNQTELDGMRNAHLKDAVAHCEFLLWLENEMKHPSAELTERSVADHFEKLRAEQADFVSLSFETISAVGAHAASPHYSLTDQSNCALAKDQVYLVDSGGQYRDGTTDVTRTVCFDEPTPYQKKCFTLVLKGHIQLAKQKFPERTNGMRLDTLSRMGLWDVGLDFRHGTGHGVGHYLNVHEGPAGIGYRSLSYATEGIVENMILTIEPGYYEDDAFGIRIENVYAIVPAETEYCFPGSRFLTFESLTFVPIQRKFLDPTLLSASELAWLNDYHDQCLDKVGALLKSQGKRDALKWLEEQCKPLG</sequence>